<evidence type="ECO:0000313" key="8">
    <source>
        <dbReference type="EMBL" id="POF89141.1"/>
    </source>
</evidence>
<sequence length="220" mass="23572">MIAVIIPAHNEARRLGRCLKSVNAAAALAREAGHQVEVLVVLDRCTDSSAAIARRHQVETLSVNAGSVGAARQAGAALMLERGATWLACTDADSCVPGHWLLSQLACEAQAVCGTVHIERWQPWQTAALRKLYLSRYEAREGHRHIHGANLGICARAYTLAGGFAPLAAHEDVHLVRALEAQGAQIVWTARHSVATSSRRDSRAREGFGDYLAGLESVTG</sequence>
<feature type="domain" description="Glycosyltransferase 2-like" evidence="7">
    <location>
        <begin position="4"/>
        <end position="127"/>
    </location>
</feature>
<dbReference type="AlphaFoldDB" id="A0A2S3WE29"/>
<comment type="subcellular location">
    <subcellularLocation>
        <location evidence="1">Cell membrane</location>
    </subcellularLocation>
</comment>
<keyword evidence="2" id="KW-1003">Cell membrane</keyword>
<keyword evidence="5 8" id="KW-0808">Transferase</keyword>
<evidence type="ECO:0000259" key="7">
    <source>
        <dbReference type="Pfam" id="PF00535"/>
    </source>
</evidence>
<accession>A0A2S3WE29</accession>
<evidence type="ECO:0000256" key="5">
    <source>
        <dbReference type="ARBA" id="ARBA00022679"/>
    </source>
</evidence>
<protein>
    <submittedName>
        <fullName evidence="8">Glycosyl transferase</fullName>
    </submittedName>
</protein>
<dbReference type="InterPro" id="IPR029044">
    <property type="entry name" value="Nucleotide-diphossugar_trans"/>
</dbReference>
<dbReference type="Proteomes" id="UP000237194">
    <property type="component" value="Unassembled WGS sequence"/>
</dbReference>
<evidence type="ECO:0000256" key="2">
    <source>
        <dbReference type="ARBA" id="ARBA00022475"/>
    </source>
</evidence>
<dbReference type="GO" id="GO:0016757">
    <property type="term" value="F:glycosyltransferase activity"/>
    <property type="evidence" value="ECO:0007669"/>
    <property type="project" value="UniProtKB-KW"/>
</dbReference>
<dbReference type="PANTHER" id="PTHR43646:SF2">
    <property type="entry name" value="GLYCOSYLTRANSFERASE 2-LIKE DOMAIN-CONTAINING PROTEIN"/>
    <property type="match status" value="1"/>
</dbReference>
<proteinExistence type="predicted"/>
<evidence type="ECO:0000256" key="4">
    <source>
        <dbReference type="ARBA" id="ARBA00022676"/>
    </source>
</evidence>
<dbReference type="Gene3D" id="3.90.550.10">
    <property type="entry name" value="Spore Coat Polysaccharide Biosynthesis Protein SpsA, Chain A"/>
    <property type="match status" value="1"/>
</dbReference>
<evidence type="ECO:0000256" key="6">
    <source>
        <dbReference type="ARBA" id="ARBA00023136"/>
    </source>
</evidence>
<evidence type="ECO:0000256" key="3">
    <source>
        <dbReference type="ARBA" id="ARBA00022519"/>
    </source>
</evidence>
<dbReference type="RefSeq" id="WP_103437214.1">
    <property type="nucleotide sequence ID" value="NZ_MIND01000018.1"/>
</dbReference>
<dbReference type="SUPFAM" id="SSF53448">
    <property type="entry name" value="Nucleotide-diphospho-sugar transferases"/>
    <property type="match status" value="1"/>
</dbReference>
<dbReference type="EMBL" id="MIND01000018">
    <property type="protein sequence ID" value="POF89141.1"/>
    <property type="molecule type" value="Genomic_DNA"/>
</dbReference>
<dbReference type="GO" id="GO:0005886">
    <property type="term" value="C:plasma membrane"/>
    <property type="evidence" value="ECO:0007669"/>
    <property type="project" value="UniProtKB-SubCell"/>
</dbReference>
<evidence type="ECO:0000256" key="1">
    <source>
        <dbReference type="ARBA" id="ARBA00004236"/>
    </source>
</evidence>
<reference evidence="8 9" key="1">
    <citation type="submission" date="2016-08" db="EMBL/GenBank/DDBJ databases">
        <authorList>
            <person name="Seilhamer J.J."/>
        </authorList>
    </citation>
    <scope>NUCLEOTIDE SEQUENCE [LARGE SCALE GENOMIC DNA]</scope>
    <source>
        <strain evidence="8 9">KT-27</strain>
    </source>
</reference>
<dbReference type="PANTHER" id="PTHR43646">
    <property type="entry name" value="GLYCOSYLTRANSFERASE"/>
    <property type="match status" value="1"/>
</dbReference>
<dbReference type="InterPro" id="IPR001173">
    <property type="entry name" value="Glyco_trans_2-like"/>
</dbReference>
<keyword evidence="4" id="KW-0328">Glycosyltransferase</keyword>
<comment type="caution">
    <text evidence="8">The sequence shown here is derived from an EMBL/GenBank/DDBJ whole genome shotgun (WGS) entry which is preliminary data.</text>
</comment>
<organism evidence="8 9">
    <name type="scientific">Pseudomonas putida</name>
    <name type="common">Arthrobacter siderocapsulatus</name>
    <dbReference type="NCBI Taxonomy" id="303"/>
    <lineage>
        <taxon>Bacteria</taxon>
        <taxon>Pseudomonadati</taxon>
        <taxon>Pseudomonadota</taxon>
        <taxon>Gammaproteobacteria</taxon>
        <taxon>Pseudomonadales</taxon>
        <taxon>Pseudomonadaceae</taxon>
        <taxon>Pseudomonas</taxon>
    </lineage>
</organism>
<reference evidence="8 9" key="2">
    <citation type="submission" date="2018-03" db="EMBL/GenBank/DDBJ databases">
        <title>Draft genome of Pseudomonas putida strain KT-27.</title>
        <authorList>
            <person name="Yoshizawa S."/>
            <person name="Khan N.H."/>
            <person name="Nishimura M."/>
            <person name="Chiura H.X."/>
            <person name="Ogura Y."/>
            <person name="Hayashi T."/>
            <person name="Kogure K."/>
        </authorList>
    </citation>
    <scope>NUCLEOTIDE SEQUENCE [LARGE SCALE GENOMIC DNA]</scope>
    <source>
        <strain evidence="8 9">KT-27</strain>
    </source>
</reference>
<keyword evidence="6" id="KW-0472">Membrane</keyword>
<dbReference type="Pfam" id="PF00535">
    <property type="entry name" value="Glycos_transf_2"/>
    <property type="match status" value="1"/>
</dbReference>
<name>A0A2S3WE29_PSEPU</name>
<keyword evidence="3" id="KW-0997">Cell inner membrane</keyword>
<gene>
    <name evidence="8" type="ORF">BGP80_14665</name>
</gene>
<evidence type="ECO:0000313" key="9">
    <source>
        <dbReference type="Proteomes" id="UP000237194"/>
    </source>
</evidence>